<organism evidence="2 3">
    <name type="scientific">Maridesulfovibrio hydrothermalis AM13 = DSM 14728</name>
    <dbReference type="NCBI Taxonomy" id="1121451"/>
    <lineage>
        <taxon>Bacteria</taxon>
        <taxon>Pseudomonadati</taxon>
        <taxon>Thermodesulfobacteriota</taxon>
        <taxon>Desulfovibrionia</taxon>
        <taxon>Desulfovibrionales</taxon>
        <taxon>Desulfovibrionaceae</taxon>
        <taxon>Maridesulfovibrio</taxon>
    </lineage>
</organism>
<feature type="transmembrane region" description="Helical" evidence="1">
    <location>
        <begin position="35"/>
        <end position="52"/>
    </location>
</feature>
<protein>
    <submittedName>
        <fullName evidence="2">Uncharacterized protein</fullName>
    </submittedName>
</protein>
<dbReference type="KEGG" id="dhy:DESAM_22683"/>
<evidence type="ECO:0000256" key="1">
    <source>
        <dbReference type="SAM" id="Phobius"/>
    </source>
</evidence>
<keyword evidence="1" id="KW-0812">Transmembrane</keyword>
<name>L0RFI9_9BACT</name>
<dbReference type="EMBL" id="FO203522">
    <property type="protein sequence ID" value="CCO24950.1"/>
    <property type="molecule type" value="Genomic_DNA"/>
</dbReference>
<dbReference type="eggNOG" id="ENOG50317FP">
    <property type="taxonomic scope" value="Bacteria"/>
</dbReference>
<keyword evidence="3" id="KW-1185">Reference proteome</keyword>
<dbReference type="HOGENOM" id="CLU_628102_0_0_7"/>
<sequence>MLTCKPSAFILANCSVDEESGESINPKVLFVLKRFLIFLALVSIVCGAFYLSSPEKKVERAEPVWPAVDYRQVDRVDVCLLDQDCFSLVRRTDGWDVVQHGWASAPEAEVKKVEFLLNALSQGKALRYIGQISEKSFSGYGLDKPRIRITTGGGQELTMLLGAESPSGEGVFALNSLEKKDLFLLDKVLVKQCEFPAEYYYNLFLVPGRSDKISSISLGRGGAFIWTLTRAENELSFSFPAPLSGKPASSGELDILLHSLLEAPAKALVPAGTCETGKAVLNIEVTFSDKKTAKVEIFELADDKDFYLVNSTEQKGNFIITKEHFKQLNKKAFQMRRRNVLSVETGKAYSMRVLQGNQTFIGTKSDKSWVNFEDKKPLLGIDMSLWRLNELKFEAEPEESLSDTAEKVMELELMDSEGGKVAYVAFFSDPELPAGQCWLSLEDGSGYYPVSNKLLEDLQGQIPLRK</sequence>
<keyword evidence="1" id="KW-0472">Membrane</keyword>
<reference evidence="2 3" key="1">
    <citation type="submission" date="2012-10" db="EMBL/GenBank/DDBJ databases">
        <authorList>
            <person name="Genoscope - CEA"/>
        </authorList>
    </citation>
    <scope>NUCLEOTIDE SEQUENCE [LARGE SCALE GENOMIC DNA]</scope>
    <source>
        <strain evidence="3">AM13 / DSM 14728</strain>
    </source>
</reference>
<dbReference type="Proteomes" id="UP000010808">
    <property type="component" value="Chromosome"/>
</dbReference>
<gene>
    <name evidence="2" type="ORF">DESAM_22683</name>
</gene>
<keyword evidence="1" id="KW-1133">Transmembrane helix</keyword>
<evidence type="ECO:0000313" key="2">
    <source>
        <dbReference type="EMBL" id="CCO24950.1"/>
    </source>
</evidence>
<proteinExistence type="predicted"/>
<dbReference type="AlphaFoldDB" id="L0RFI9"/>
<evidence type="ECO:0000313" key="3">
    <source>
        <dbReference type="Proteomes" id="UP000010808"/>
    </source>
</evidence>
<accession>L0RFI9</accession>
<dbReference type="PATRIC" id="fig|1121451.3.peg.2894"/>
<dbReference type="STRING" id="1121451.DESAM_22683"/>